<accession>A0A0R2JFL8</accession>
<dbReference type="AlphaFoldDB" id="A0A0R2JFL8"/>
<dbReference type="Gene3D" id="3.30.1330.30">
    <property type="match status" value="1"/>
</dbReference>
<dbReference type="InterPro" id="IPR013123">
    <property type="entry name" value="SpoU_subst-bd"/>
</dbReference>
<dbReference type="CDD" id="cd18103">
    <property type="entry name" value="SpoU-like_RlmB"/>
    <property type="match status" value="1"/>
</dbReference>
<dbReference type="SUPFAM" id="SSF75217">
    <property type="entry name" value="alpha/beta knot"/>
    <property type="match status" value="1"/>
</dbReference>
<dbReference type="GO" id="GO:0006396">
    <property type="term" value="P:RNA processing"/>
    <property type="evidence" value="ECO:0007669"/>
    <property type="project" value="InterPro"/>
</dbReference>
<dbReference type="FunFam" id="3.40.1280.10:FF:000008">
    <property type="entry name" value="Group 3 RNA methyltransferase TrmH"/>
    <property type="match status" value="1"/>
</dbReference>
<dbReference type="EMBL" id="JQCD01000031">
    <property type="protein sequence ID" value="KRN76143.1"/>
    <property type="molecule type" value="Genomic_DNA"/>
</dbReference>
<dbReference type="InterPro" id="IPR029064">
    <property type="entry name" value="Ribosomal_eL30-like_sf"/>
</dbReference>
<dbReference type="Pfam" id="PF08032">
    <property type="entry name" value="SpoU_sub_bind"/>
    <property type="match status" value="1"/>
</dbReference>
<keyword evidence="7" id="KW-1185">Reference proteome</keyword>
<evidence type="ECO:0000259" key="5">
    <source>
        <dbReference type="SMART" id="SM00967"/>
    </source>
</evidence>
<dbReference type="GO" id="GO:0005829">
    <property type="term" value="C:cytosol"/>
    <property type="evidence" value="ECO:0007669"/>
    <property type="project" value="TreeGrafter"/>
</dbReference>
<organism evidence="6 7">
    <name type="scientific">Weissella minor</name>
    <dbReference type="NCBI Taxonomy" id="1620"/>
    <lineage>
        <taxon>Bacteria</taxon>
        <taxon>Bacillati</taxon>
        <taxon>Bacillota</taxon>
        <taxon>Bacilli</taxon>
        <taxon>Lactobacillales</taxon>
        <taxon>Lactobacillaceae</taxon>
        <taxon>Weissella</taxon>
    </lineage>
</organism>
<feature type="domain" description="RNA 2-O ribose methyltransferase substrate binding" evidence="5">
    <location>
        <begin position="56"/>
        <end position="131"/>
    </location>
</feature>
<dbReference type="STRING" id="1620.IV67_GL001194"/>
<evidence type="ECO:0000256" key="4">
    <source>
        <dbReference type="SAM" id="MobiDB-lite"/>
    </source>
</evidence>
<reference evidence="6 7" key="1">
    <citation type="journal article" date="2015" name="Genome Announc.">
        <title>Expanding the biotechnology potential of lactobacilli through comparative genomics of 213 strains and associated genera.</title>
        <authorList>
            <person name="Sun Z."/>
            <person name="Harris H.M."/>
            <person name="McCann A."/>
            <person name="Guo C."/>
            <person name="Argimon S."/>
            <person name="Zhang W."/>
            <person name="Yang X."/>
            <person name="Jeffery I.B."/>
            <person name="Cooney J.C."/>
            <person name="Kagawa T.F."/>
            <person name="Liu W."/>
            <person name="Song Y."/>
            <person name="Salvetti E."/>
            <person name="Wrobel A."/>
            <person name="Rasinkangas P."/>
            <person name="Parkhill J."/>
            <person name="Rea M.C."/>
            <person name="O'Sullivan O."/>
            <person name="Ritari J."/>
            <person name="Douillard F.P."/>
            <person name="Paul Ross R."/>
            <person name="Yang R."/>
            <person name="Briner A.E."/>
            <person name="Felis G.E."/>
            <person name="de Vos W.M."/>
            <person name="Barrangou R."/>
            <person name="Klaenhammer T.R."/>
            <person name="Caufield P.W."/>
            <person name="Cui Y."/>
            <person name="Zhang H."/>
            <person name="O'Toole P.W."/>
        </authorList>
    </citation>
    <scope>NUCLEOTIDE SEQUENCE [LARGE SCALE GENOMIC DNA]</scope>
    <source>
        <strain evidence="6 7">DSM 20014</strain>
    </source>
</reference>
<feature type="compositionally biased region" description="Basic and acidic residues" evidence="4">
    <location>
        <begin position="12"/>
        <end position="25"/>
    </location>
</feature>
<dbReference type="PANTHER" id="PTHR46429:SF1">
    <property type="entry name" value="23S RRNA (GUANOSINE-2'-O-)-METHYLTRANSFERASE RLMB"/>
    <property type="match status" value="1"/>
</dbReference>
<name>A0A0R2JFL8_9LACO</name>
<dbReference type="GO" id="GO:0003723">
    <property type="term" value="F:RNA binding"/>
    <property type="evidence" value="ECO:0007669"/>
    <property type="project" value="InterPro"/>
</dbReference>
<protein>
    <submittedName>
        <fullName evidence="6">tRNA rRNA methyltransferase</fullName>
    </submittedName>
</protein>
<comment type="caution">
    <text evidence="6">The sequence shown here is derived from an EMBL/GenBank/DDBJ whole genome shotgun (WGS) entry which is preliminary data.</text>
</comment>
<dbReference type="InterPro" id="IPR001537">
    <property type="entry name" value="SpoU_MeTrfase"/>
</dbReference>
<dbReference type="NCBIfam" id="TIGR00186">
    <property type="entry name" value="rRNA_methyl_3"/>
    <property type="match status" value="1"/>
</dbReference>
<evidence type="ECO:0000256" key="3">
    <source>
        <dbReference type="ARBA" id="ARBA00022679"/>
    </source>
</evidence>
<dbReference type="GO" id="GO:0032259">
    <property type="term" value="P:methylation"/>
    <property type="evidence" value="ECO:0007669"/>
    <property type="project" value="UniProtKB-KW"/>
</dbReference>
<dbReference type="SMART" id="SM00967">
    <property type="entry name" value="SpoU_sub_bind"/>
    <property type="match status" value="1"/>
</dbReference>
<evidence type="ECO:0000313" key="6">
    <source>
        <dbReference type="EMBL" id="KRN76143.1"/>
    </source>
</evidence>
<feature type="compositionally biased region" description="Polar residues" evidence="4">
    <location>
        <begin position="1"/>
        <end position="11"/>
    </location>
</feature>
<dbReference type="PANTHER" id="PTHR46429">
    <property type="entry name" value="23S RRNA (GUANOSINE-2'-O-)-METHYLTRANSFERASE RLMB"/>
    <property type="match status" value="1"/>
</dbReference>
<dbReference type="PATRIC" id="fig|1620.3.peg.1208"/>
<comment type="similarity">
    <text evidence="1">Belongs to the class IV-like SAM-binding methyltransferase superfamily. RNA methyltransferase TrmH family.</text>
</comment>
<gene>
    <name evidence="6" type="ORF">IV67_GL001194</name>
</gene>
<dbReference type="InterPro" id="IPR029028">
    <property type="entry name" value="Alpha/beta_knot_MTases"/>
</dbReference>
<dbReference type="Pfam" id="PF00588">
    <property type="entry name" value="SpoU_methylase"/>
    <property type="match status" value="1"/>
</dbReference>
<keyword evidence="2 6" id="KW-0489">Methyltransferase</keyword>
<feature type="region of interest" description="Disordered" evidence="4">
    <location>
        <begin position="1"/>
        <end position="50"/>
    </location>
</feature>
<evidence type="ECO:0000313" key="7">
    <source>
        <dbReference type="Proteomes" id="UP000051673"/>
    </source>
</evidence>
<proteinExistence type="inferred from homology"/>
<dbReference type="Gene3D" id="3.40.1280.10">
    <property type="match status" value="1"/>
</dbReference>
<feature type="compositionally biased region" description="Basic and acidic residues" evidence="4">
    <location>
        <begin position="36"/>
        <end position="45"/>
    </location>
</feature>
<dbReference type="Proteomes" id="UP000051673">
    <property type="component" value="Unassembled WGS sequence"/>
</dbReference>
<evidence type="ECO:0000256" key="1">
    <source>
        <dbReference type="ARBA" id="ARBA00007228"/>
    </source>
</evidence>
<evidence type="ECO:0000256" key="2">
    <source>
        <dbReference type="ARBA" id="ARBA00022603"/>
    </source>
</evidence>
<dbReference type="SUPFAM" id="SSF55315">
    <property type="entry name" value="L30e-like"/>
    <property type="match status" value="1"/>
</dbReference>
<dbReference type="GO" id="GO:0008173">
    <property type="term" value="F:RNA methyltransferase activity"/>
    <property type="evidence" value="ECO:0007669"/>
    <property type="project" value="InterPro"/>
</dbReference>
<sequence length="296" mass="32435">MGKQKQMAQTRNKADGRQKQNDRRNGKGRPQQNNGRRKEQHDAQQDKNQSVDNAEFIFGIHAATEALKGETQINKVWLQSGLQDKTRNELTTLAKKRGLIIQDAPKAKLDELTDGQNHQGVVLSIAAYAYASIDDMFALAAEKDEAPFILILDSIEDPHNLGSILRTADAAGVHGVIIPKRRAVQLTSTVAKTSTGAIEHVPVARVTNLVQTVEKLKERGLWVFGTDMDGTDYRRWDAKGATALIIGNEGKGISPLLKKTVDETLSIPMIGHVQSLNASVAASLLIYQGFNSRNPL</sequence>
<dbReference type="InterPro" id="IPR004441">
    <property type="entry name" value="rRNA_MeTrfase_TrmH"/>
</dbReference>
<dbReference type="InterPro" id="IPR029026">
    <property type="entry name" value="tRNA_m1G_MTases_N"/>
</dbReference>
<keyword evidence="3 6" id="KW-0808">Transferase</keyword>
<dbReference type="RefSeq" id="WP_236698276.1">
    <property type="nucleotide sequence ID" value="NZ_JQCD01000031.1"/>
</dbReference>